<gene>
    <name evidence="2" type="ORF">NQ314_011993</name>
</gene>
<dbReference type="AlphaFoldDB" id="A0AAV8XFE6"/>
<reference evidence="2" key="1">
    <citation type="journal article" date="2023" name="Insect Mol. Biol.">
        <title>Genome sequencing provides insights into the evolution of gene families encoding plant cell wall-degrading enzymes in longhorned beetles.</title>
        <authorList>
            <person name="Shin N.R."/>
            <person name="Okamura Y."/>
            <person name="Kirsch R."/>
            <person name="Pauchet Y."/>
        </authorList>
    </citation>
    <scope>NUCLEOTIDE SEQUENCE</scope>
    <source>
        <strain evidence="2">RBIC_L_NR</strain>
    </source>
</reference>
<dbReference type="InterPro" id="IPR006578">
    <property type="entry name" value="MADF-dom"/>
</dbReference>
<dbReference type="EMBL" id="JANEYF010003330">
    <property type="protein sequence ID" value="KAJ8937238.1"/>
    <property type="molecule type" value="Genomic_DNA"/>
</dbReference>
<comment type="caution">
    <text evidence="2">The sequence shown here is derived from an EMBL/GenBank/DDBJ whole genome shotgun (WGS) entry which is preliminary data.</text>
</comment>
<evidence type="ECO:0000313" key="3">
    <source>
        <dbReference type="Proteomes" id="UP001162156"/>
    </source>
</evidence>
<organism evidence="2 3">
    <name type="scientific">Rhamnusium bicolor</name>
    <dbReference type="NCBI Taxonomy" id="1586634"/>
    <lineage>
        <taxon>Eukaryota</taxon>
        <taxon>Metazoa</taxon>
        <taxon>Ecdysozoa</taxon>
        <taxon>Arthropoda</taxon>
        <taxon>Hexapoda</taxon>
        <taxon>Insecta</taxon>
        <taxon>Pterygota</taxon>
        <taxon>Neoptera</taxon>
        <taxon>Endopterygota</taxon>
        <taxon>Coleoptera</taxon>
        <taxon>Polyphaga</taxon>
        <taxon>Cucujiformia</taxon>
        <taxon>Chrysomeloidea</taxon>
        <taxon>Cerambycidae</taxon>
        <taxon>Lepturinae</taxon>
        <taxon>Rhagiini</taxon>
        <taxon>Rhamnusium</taxon>
    </lineage>
</organism>
<dbReference type="Pfam" id="PF10545">
    <property type="entry name" value="MADF_DNA_bdg"/>
    <property type="match status" value="1"/>
</dbReference>
<feature type="domain" description="MADF" evidence="1">
    <location>
        <begin position="14"/>
        <end position="102"/>
    </location>
</feature>
<dbReference type="PANTHER" id="PTHR21505">
    <property type="entry name" value="MADF DOMAIN-CONTAINING PROTEIN-RELATED"/>
    <property type="match status" value="1"/>
</dbReference>
<proteinExistence type="predicted"/>
<accession>A0AAV8XFE6</accession>
<evidence type="ECO:0000313" key="2">
    <source>
        <dbReference type="EMBL" id="KAJ8937238.1"/>
    </source>
</evidence>
<name>A0AAV8XFE6_9CUCU</name>
<sequence>MSSQEQWSNERVLEFLELYQAEPLLWNPMIRDHKNRNAVADTWQRVKTNFSMPCTINEFKKKRESLMSTYRLYYKKTKESIRLGAATSEIFRSTWFAYELMDSFLGPIYNKRKLIQ</sequence>
<dbReference type="PROSITE" id="PS51029">
    <property type="entry name" value="MADF"/>
    <property type="match status" value="1"/>
</dbReference>
<protein>
    <recommendedName>
        <fullName evidence="1">MADF domain-containing protein</fullName>
    </recommendedName>
</protein>
<keyword evidence="3" id="KW-1185">Reference proteome</keyword>
<evidence type="ECO:0000259" key="1">
    <source>
        <dbReference type="PROSITE" id="PS51029"/>
    </source>
</evidence>
<dbReference type="SMART" id="SM00595">
    <property type="entry name" value="MADF"/>
    <property type="match status" value="1"/>
</dbReference>
<dbReference type="Proteomes" id="UP001162156">
    <property type="component" value="Unassembled WGS sequence"/>
</dbReference>
<dbReference type="PANTHER" id="PTHR21505:SF8">
    <property type="entry name" value="DPT-YFP REPRESSOR BY OVEREXPRESSION, ISOFORM D-RELATED"/>
    <property type="match status" value="1"/>
</dbReference>